<dbReference type="InterPro" id="IPR050109">
    <property type="entry name" value="HTH-type_TetR-like_transc_reg"/>
</dbReference>
<proteinExistence type="predicted"/>
<reference evidence="7" key="1">
    <citation type="journal article" date="2019" name="Int. J. Syst. Evol. Microbiol.">
        <title>The Global Catalogue of Microorganisms (GCM) 10K type strain sequencing project: providing services to taxonomists for standard genome sequencing and annotation.</title>
        <authorList>
            <consortium name="The Broad Institute Genomics Platform"/>
            <consortium name="The Broad Institute Genome Sequencing Center for Infectious Disease"/>
            <person name="Wu L."/>
            <person name="Ma J."/>
        </authorList>
    </citation>
    <scope>NUCLEOTIDE SEQUENCE [LARGE SCALE GENOMIC DNA]</scope>
    <source>
        <strain evidence="7">CGMCC 1.10698</strain>
    </source>
</reference>
<feature type="domain" description="HTH tetR-type" evidence="5">
    <location>
        <begin position="16"/>
        <end position="76"/>
    </location>
</feature>
<keyword evidence="7" id="KW-1185">Reference proteome</keyword>
<dbReference type="InterPro" id="IPR025996">
    <property type="entry name" value="MT1864/Rv1816-like_C"/>
</dbReference>
<dbReference type="Pfam" id="PF13305">
    <property type="entry name" value="TetR_C_33"/>
    <property type="match status" value="1"/>
</dbReference>
<keyword evidence="1" id="KW-0805">Transcription regulation</keyword>
<evidence type="ECO:0000313" key="7">
    <source>
        <dbReference type="Proteomes" id="UP001595773"/>
    </source>
</evidence>
<dbReference type="EMBL" id="JBHSCQ010000006">
    <property type="protein sequence ID" value="MFC4265107.1"/>
    <property type="molecule type" value="Genomic_DNA"/>
</dbReference>
<sequence>MSTQEHPISTRERFREQMREEVKEIASEQLLEGGPQGISLNAIAKRLAVSGSALYRYYSNRDELLGALVIDAYTDLRDALAADAASNETGQELIDRVRSLARAYRDWARQQPHRYELLFKPPLPGYDAHSAPLAEAARSLMGVILGVLAGRRSGQKAPAHLANDEVLTARGAGSEDYELALRLWSRLHGLVSLEIGGAYSAMHIDADALFEHEVKALAA</sequence>
<evidence type="ECO:0000313" key="6">
    <source>
        <dbReference type="EMBL" id="MFC4265107.1"/>
    </source>
</evidence>
<protein>
    <submittedName>
        <fullName evidence="6">TetR/AcrR family transcriptional regulator</fullName>
    </submittedName>
</protein>
<gene>
    <name evidence="6" type="ORF">ACFOW9_05795</name>
</gene>
<dbReference type="InterPro" id="IPR036271">
    <property type="entry name" value="Tet_transcr_reg_TetR-rel_C_sf"/>
</dbReference>
<evidence type="ECO:0000256" key="2">
    <source>
        <dbReference type="ARBA" id="ARBA00023125"/>
    </source>
</evidence>
<accession>A0ABV8QY78</accession>
<evidence type="ECO:0000256" key="4">
    <source>
        <dbReference type="PROSITE-ProRule" id="PRU00335"/>
    </source>
</evidence>
<dbReference type="SUPFAM" id="SSF46689">
    <property type="entry name" value="Homeodomain-like"/>
    <property type="match status" value="1"/>
</dbReference>
<name>A0ABV8QY78_9MICC</name>
<dbReference type="PROSITE" id="PS50977">
    <property type="entry name" value="HTH_TETR_2"/>
    <property type="match status" value="1"/>
</dbReference>
<organism evidence="6 7">
    <name type="scientific">Arthrobacter cryoconiti</name>
    <dbReference type="NCBI Taxonomy" id="748907"/>
    <lineage>
        <taxon>Bacteria</taxon>
        <taxon>Bacillati</taxon>
        <taxon>Actinomycetota</taxon>
        <taxon>Actinomycetes</taxon>
        <taxon>Micrococcales</taxon>
        <taxon>Micrococcaceae</taxon>
        <taxon>Arthrobacter</taxon>
    </lineage>
</organism>
<evidence type="ECO:0000256" key="3">
    <source>
        <dbReference type="ARBA" id="ARBA00023163"/>
    </source>
</evidence>
<dbReference type="InterPro" id="IPR001647">
    <property type="entry name" value="HTH_TetR"/>
</dbReference>
<dbReference type="Pfam" id="PF00440">
    <property type="entry name" value="TetR_N"/>
    <property type="match status" value="1"/>
</dbReference>
<evidence type="ECO:0000259" key="5">
    <source>
        <dbReference type="PROSITE" id="PS50977"/>
    </source>
</evidence>
<dbReference type="Proteomes" id="UP001595773">
    <property type="component" value="Unassembled WGS sequence"/>
</dbReference>
<dbReference type="InterPro" id="IPR009057">
    <property type="entry name" value="Homeodomain-like_sf"/>
</dbReference>
<keyword evidence="2 4" id="KW-0238">DNA-binding</keyword>
<dbReference type="Gene3D" id="1.10.357.10">
    <property type="entry name" value="Tetracycline Repressor, domain 2"/>
    <property type="match status" value="1"/>
</dbReference>
<evidence type="ECO:0000256" key="1">
    <source>
        <dbReference type="ARBA" id="ARBA00023015"/>
    </source>
</evidence>
<comment type="caution">
    <text evidence="6">The sequence shown here is derived from an EMBL/GenBank/DDBJ whole genome shotgun (WGS) entry which is preliminary data.</text>
</comment>
<dbReference type="SUPFAM" id="SSF48498">
    <property type="entry name" value="Tetracyclin repressor-like, C-terminal domain"/>
    <property type="match status" value="1"/>
</dbReference>
<feature type="DNA-binding region" description="H-T-H motif" evidence="4">
    <location>
        <begin position="39"/>
        <end position="58"/>
    </location>
</feature>
<dbReference type="PANTHER" id="PTHR30055:SF243">
    <property type="entry name" value="HTH-TYPE TRANSCRIPTIONAL REGULATOR RV1816"/>
    <property type="match status" value="1"/>
</dbReference>
<dbReference type="RefSeq" id="WP_230067140.1">
    <property type="nucleotide sequence ID" value="NZ_BAABLL010000003.1"/>
</dbReference>
<keyword evidence="3" id="KW-0804">Transcription</keyword>
<dbReference type="PANTHER" id="PTHR30055">
    <property type="entry name" value="HTH-TYPE TRANSCRIPTIONAL REGULATOR RUTR"/>
    <property type="match status" value="1"/>
</dbReference>